<evidence type="ECO:0008006" key="4">
    <source>
        <dbReference type="Google" id="ProtNLM"/>
    </source>
</evidence>
<feature type="transmembrane region" description="Helical" evidence="1">
    <location>
        <begin position="21"/>
        <end position="37"/>
    </location>
</feature>
<organism evidence="2 3">
    <name type="scientific">Desulfonema magnum</name>
    <dbReference type="NCBI Taxonomy" id="45655"/>
    <lineage>
        <taxon>Bacteria</taxon>
        <taxon>Pseudomonadati</taxon>
        <taxon>Thermodesulfobacteriota</taxon>
        <taxon>Desulfobacteria</taxon>
        <taxon>Desulfobacterales</taxon>
        <taxon>Desulfococcaceae</taxon>
        <taxon>Desulfonema</taxon>
    </lineage>
</organism>
<keyword evidence="1" id="KW-0812">Transmembrane</keyword>
<gene>
    <name evidence="2" type="ORF">dnm_072340</name>
</gene>
<keyword evidence="1" id="KW-0472">Membrane</keyword>
<dbReference type="KEGG" id="dmm:dnm_072340"/>
<dbReference type="Proteomes" id="UP000663722">
    <property type="component" value="Chromosome"/>
</dbReference>
<accession>A0A975GRM4</accession>
<sequence>MCLRAFVADFFATKTRRFAKFLCVTLCLRAFVSDFFATKSRRFTKLLCVTLCLRAFVAVFFATKTRSHEGSRSFFVSLCVFVPLWLIFLPQRHEVTKFLCVTLCLRAFVADFFATKPRSHEGSRSFFVSLCVFVPLWLIFLPRRYREAVPDASLKRHVLKKCDRDTEL</sequence>
<feature type="transmembrane region" description="Helical" evidence="1">
    <location>
        <begin position="43"/>
        <end position="61"/>
    </location>
</feature>
<feature type="transmembrane region" description="Helical" evidence="1">
    <location>
        <begin position="126"/>
        <end position="145"/>
    </location>
</feature>
<reference evidence="2" key="1">
    <citation type="journal article" date="2021" name="Microb. Physiol.">
        <title>Proteogenomic Insights into the Physiology of Marine, Sulfate-Reducing, Filamentous Desulfonema limicola and Desulfonema magnum.</title>
        <authorList>
            <person name="Schnaars V."/>
            <person name="Wohlbrand L."/>
            <person name="Scheve S."/>
            <person name="Hinrichs C."/>
            <person name="Reinhardt R."/>
            <person name="Rabus R."/>
        </authorList>
    </citation>
    <scope>NUCLEOTIDE SEQUENCE</scope>
    <source>
        <strain evidence="2">4be13</strain>
    </source>
</reference>
<dbReference type="EMBL" id="CP061800">
    <property type="protein sequence ID" value="QTA91169.1"/>
    <property type="molecule type" value="Genomic_DNA"/>
</dbReference>
<protein>
    <recommendedName>
        <fullName evidence="4">Transmembrane protein</fullName>
    </recommendedName>
</protein>
<evidence type="ECO:0000256" key="1">
    <source>
        <dbReference type="SAM" id="Phobius"/>
    </source>
</evidence>
<evidence type="ECO:0000313" key="2">
    <source>
        <dbReference type="EMBL" id="QTA91169.1"/>
    </source>
</evidence>
<keyword evidence="3" id="KW-1185">Reference proteome</keyword>
<name>A0A975GRM4_9BACT</name>
<feature type="transmembrane region" description="Helical" evidence="1">
    <location>
        <begin position="73"/>
        <end position="89"/>
    </location>
</feature>
<proteinExistence type="predicted"/>
<keyword evidence="1" id="KW-1133">Transmembrane helix</keyword>
<dbReference type="AlphaFoldDB" id="A0A975GRM4"/>
<evidence type="ECO:0000313" key="3">
    <source>
        <dbReference type="Proteomes" id="UP000663722"/>
    </source>
</evidence>